<gene>
    <name evidence="13" type="ORF">L9G74_08070</name>
</gene>
<keyword evidence="3" id="KW-0813">Transport</keyword>
<dbReference type="Gene3D" id="2.40.160.20">
    <property type="match status" value="1"/>
</dbReference>
<keyword evidence="4" id="KW-1134">Transmembrane beta strand</keyword>
<dbReference type="SUPFAM" id="SSF103088">
    <property type="entry name" value="OmpA-like"/>
    <property type="match status" value="1"/>
</dbReference>
<evidence type="ECO:0000313" key="14">
    <source>
        <dbReference type="Proteomes" id="UP001201549"/>
    </source>
</evidence>
<dbReference type="EMBL" id="JAKOGG010000004">
    <property type="protein sequence ID" value="MCS4556390.1"/>
    <property type="molecule type" value="Genomic_DNA"/>
</dbReference>
<comment type="caution">
    <text evidence="13">The sequence shown here is derived from an EMBL/GenBank/DDBJ whole genome shotgun (WGS) entry which is preliminary data.</text>
</comment>
<evidence type="ECO:0000256" key="7">
    <source>
        <dbReference type="ARBA" id="ARBA00023114"/>
    </source>
</evidence>
<evidence type="ECO:0000259" key="12">
    <source>
        <dbReference type="PROSITE" id="PS51123"/>
    </source>
</evidence>
<sequence length="373" mass="41002">MMKLKLTHLLVLAALPAAFAASAADDQPLSPWYVGIGAGQNNYGPNCESSVMMTCGSDDPFAWEFFSGYSFNEYIAVEIGYRDLGNADWVDYNNNHNDIDVKGGTLGVVGTWPLRYNWSLNAEVGGYVFTNHNNVNHGESDFYHQSVSPYYGVGIGYDITKNLQLSAKYRRYEDIDETRFANLDMDSNYWGLTLSYRFNGPAAPVAAAAPAVVAAAPVDSDNDGVTDDIDQCPNTPIDHKVDAQGCTIYIDKLDDLKIEVQFDNNSTVLKPDTLGEIEKAAKFLSKYPKAQVEIAGHASLPGKEDYNMWISQKRADVVAKMLVEKYGIDANRITSKGYGETEPVIQGSSAEANAANRRIVAKAVFKEKQPLLK</sequence>
<name>A0ABT2FJ86_9GAMM</name>
<protein>
    <submittedName>
        <fullName evidence="13">OmpA family protein</fullName>
    </submittedName>
</protein>
<comment type="similarity">
    <text evidence="2">Belongs to the outer membrane OOP (TC 1.B.6) superfamily. OmpA family.</text>
</comment>
<reference evidence="13 14" key="1">
    <citation type="submission" date="2022-02" db="EMBL/GenBank/DDBJ databases">
        <authorList>
            <person name="Zhuang L."/>
        </authorList>
    </citation>
    <scope>NUCLEOTIDE SEQUENCE [LARGE SCALE GENOMIC DNA]</scope>
    <source>
        <strain evidence="13 14">C32</strain>
    </source>
</reference>
<keyword evidence="9" id="KW-0998">Cell outer membrane</keyword>
<dbReference type="CDD" id="cd07185">
    <property type="entry name" value="OmpA_C-like"/>
    <property type="match status" value="1"/>
</dbReference>
<organism evidence="13 14">
    <name type="scientific">Shewanella electrica</name>
    <dbReference type="NCBI Taxonomy" id="515560"/>
    <lineage>
        <taxon>Bacteria</taxon>
        <taxon>Pseudomonadati</taxon>
        <taxon>Pseudomonadota</taxon>
        <taxon>Gammaproteobacteria</taxon>
        <taxon>Alteromonadales</taxon>
        <taxon>Shewanellaceae</taxon>
        <taxon>Shewanella</taxon>
    </lineage>
</organism>
<keyword evidence="8 10" id="KW-0472">Membrane</keyword>
<keyword evidence="6" id="KW-0406">Ion transport</keyword>
<dbReference type="PANTHER" id="PTHR30329:SF21">
    <property type="entry name" value="LIPOPROTEIN YIAD-RELATED"/>
    <property type="match status" value="1"/>
</dbReference>
<dbReference type="InterPro" id="IPR006665">
    <property type="entry name" value="OmpA-like"/>
</dbReference>
<proteinExistence type="inferred from homology"/>
<evidence type="ECO:0000256" key="10">
    <source>
        <dbReference type="PROSITE-ProRule" id="PRU00473"/>
    </source>
</evidence>
<keyword evidence="7" id="KW-0626">Porin</keyword>
<dbReference type="PROSITE" id="PS51123">
    <property type="entry name" value="OMPA_2"/>
    <property type="match status" value="1"/>
</dbReference>
<evidence type="ECO:0000256" key="9">
    <source>
        <dbReference type="ARBA" id="ARBA00023237"/>
    </source>
</evidence>
<dbReference type="InterPro" id="IPR050330">
    <property type="entry name" value="Bact_OuterMem_StrucFunc"/>
</dbReference>
<evidence type="ECO:0000256" key="1">
    <source>
        <dbReference type="ARBA" id="ARBA00004571"/>
    </source>
</evidence>
<evidence type="ECO:0000256" key="3">
    <source>
        <dbReference type="ARBA" id="ARBA00022448"/>
    </source>
</evidence>
<dbReference type="InterPro" id="IPR036737">
    <property type="entry name" value="OmpA-like_sf"/>
</dbReference>
<evidence type="ECO:0000256" key="2">
    <source>
        <dbReference type="ARBA" id="ARBA00005710"/>
    </source>
</evidence>
<dbReference type="Pfam" id="PF00691">
    <property type="entry name" value="OmpA"/>
    <property type="match status" value="1"/>
</dbReference>
<dbReference type="PANTHER" id="PTHR30329">
    <property type="entry name" value="STATOR ELEMENT OF FLAGELLAR MOTOR COMPLEX"/>
    <property type="match status" value="1"/>
</dbReference>
<evidence type="ECO:0000256" key="11">
    <source>
        <dbReference type="SAM" id="SignalP"/>
    </source>
</evidence>
<dbReference type="Gene3D" id="3.30.1330.60">
    <property type="entry name" value="OmpA-like domain"/>
    <property type="match status" value="1"/>
</dbReference>
<dbReference type="Proteomes" id="UP001201549">
    <property type="component" value="Unassembled WGS sequence"/>
</dbReference>
<dbReference type="InterPro" id="IPR011250">
    <property type="entry name" value="OMP/PagP_B-barrel"/>
</dbReference>
<keyword evidence="11" id="KW-0732">Signal</keyword>
<evidence type="ECO:0000256" key="4">
    <source>
        <dbReference type="ARBA" id="ARBA00022452"/>
    </source>
</evidence>
<evidence type="ECO:0000256" key="5">
    <source>
        <dbReference type="ARBA" id="ARBA00022692"/>
    </source>
</evidence>
<feature type="chain" id="PRO_5045287855" evidence="11">
    <location>
        <begin position="24"/>
        <end position="373"/>
    </location>
</feature>
<evidence type="ECO:0000256" key="8">
    <source>
        <dbReference type="ARBA" id="ARBA00023136"/>
    </source>
</evidence>
<accession>A0ABT2FJ86</accession>
<keyword evidence="14" id="KW-1185">Reference proteome</keyword>
<dbReference type="PRINTS" id="PR01021">
    <property type="entry name" value="OMPADOMAIN"/>
</dbReference>
<keyword evidence="5" id="KW-0812">Transmembrane</keyword>
<dbReference type="SUPFAM" id="SSF56925">
    <property type="entry name" value="OMPA-like"/>
    <property type="match status" value="1"/>
</dbReference>
<feature type="signal peptide" evidence="11">
    <location>
        <begin position="1"/>
        <end position="23"/>
    </location>
</feature>
<evidence type="ECO:0000313" key="13">
    <source>
        <dbReference type="EMBL" id="MCS4556390.1"/>
    </source>
</evidence>
<dbReference type="Pfam" id="PF01389">
    <property type="entry name" value="OmpA_membrane"/>
    <property type="match status" value="1"/>
</dbReference>
<feature type="domain" description="OmpA-like" evidence="12">
    <location>
        <begin position="249"/>
        <end position="367"/>
    </location>
</feature>
<comment type="subcellular location">
    <subcellularLocation>
        <location evidence="1">Cell outer membrane</location>
        <topology evidence="1">Multi-pass membrane protein</topology>
    </subcellularLocation>
</comment>
<reference evidence="14" key="2">
    <citation type="submission" date="2023-07" db="EMBL/GenBank/DDBJ databases">
        <title>Shewanella mangrovi sp. nov., an acetaldehyde- degrading bacterium isolated from mangrove sediment.</title>
        <authorList>
            <person name="Liu Y."/>
        </authorList>
    </citation>
    <scope>NUCLEOTIDE SEQUENCE [LARGE SCALE GENOMIC DNA]</scope>
    <source>
        <strain evidence="14">C32</strain>
    </source>
</reference>
<evidence type="ECO:0000256" key="6">
    <source>
        <dbReference type="ARBA" id="ARBA00023065"/>
    </source>
</evidence>
<dbReference type="InterPro" id="IPR006664">
    <property type="entry name" value="OMP_bac"/>
</dbReference>
<dbReference type="InterPro" id="IPR000498">
    <property type="entry name" value="OmpA-like_TM_dom"/>
</dbReference>